<name>A0A3P9I6P9_ORYLA</name>
<comment type="similarity">
    <text evidence="3">Belongs to the krueppel C2H2-type zinc-finger protein family.</text>
</comment>
<protein>
    <submittedName>
        <fullName evidence="15">Zinc finger protein 687a</fullName>
    </submittedName>
</protein>
<dbReference type="InterPro" id="IPR041697">
    <property type="entry name" value="Znf-C2H2_11"/>
</dbReference>
<dbReference type="Pfam" id="PF25412">
    <property type="entry name" value="zf-C2H2_ZNF592"/>
    <property type="match status" value="1"/>
</dbReference>
<evidence type="ECO:0000313" key="15">
    <source>
        <dbReference type="Ensembl" id="ENSORLP00015015701.1"/>
    </source>
</evidence>
<feature type="compositionally biased region" description="Basic and acidic residues" evidence="13">
    <location>
        <begin position="381"/>
        <end position="415"/>
    </location>
</feature>
<dbReference type="GO" id="GO:0003677">
    <property type="term" value="F:DNA binding"/>
    <property type="evidence" value="ECO:0007669"/>
    <property type="project" value="UniProtKB-KW"/>
</dbReference>
<feature type="domain" description="C2H2-type" evidence="14">
    <location>
        <begin position="1262"/>
        <end position="1284"/>
    </location>
</feature>
<evidence type="ECO:0000256" key="11">
    <source>
        <dbReference type="ARBA" id="ARBA00023242"/>
    </source>
</evidence>
<keyword evidence="11" id="KW-0539">Nucleus</keyword>
<comment type="subcellular location">
    <subcellularLocation>
        <location evidence="2">Nucleus</location>
    </subcellularLocation>
</comment>
<feature type="domain" description="C2H2-type" evidence="14">
    <location>
        <begin position="927"/>
        <end position="949"/>
    </location>
</feature>
<keyword evidence="9" id="KW-0238">DNA-binding</keyword>
<evidence type="ECO:0000256" key="5">
    <source>
        <dbReference type="ARBA" id="ARBA00022737"/>
    </source>
</evidence>
<feature type="region of interest" description="Disordered" evidence="13">
    <location>
        <begin position="18"/>
        <end position="116"/>
    </location>
</feature>
<evidence type="ECO:0000313" key="16">
    <source>
        <dbReference type="Proteomes" id="UP000265200"/>
    </source>
</evidence>
<accession>A0A3P9I6P9</accession>
<keyword evidence="10" id="KW-0804">Transcription</keyword>
<feature type="compositionally biased region" description="Basic and acidic residues" evidence="13">
    <location>
        <begin position="1118"/>
        <end position="1127"/>
    </location>
</feature>
<dbReference type="PANTHER" id="PTHR47222">
    <property type="entry name" value="ZINC FINGER PROTEIN 532-RELATED"/>
    <property type="match status" value="1"/>
</dbReference>
<dbReference type="InterPro" id="IPR045914">
    <property type="entry name" value="Zn532-like"/>
</dbReference>
<dbReference type="InterPro" id="IPR013087">
    <property type="entry name" value="Znf_C2H2_type"/>
</dbReference>
<keyword evidence="7" id="KW-0862">Zinc</keyword>
<dbReference type="Gene3D" id="3.30.160.60">
    <property type="entry name" value="Classic Zinc Finger"/>
    <property type="match status" value="4"/>
</dbReference>
<evidence type="ECO:0000256" key="9">
    <source>
        <dbReference type="ARBA" id="ARBA00023125"/>
    </source>
</evidence>
<reference evidence="15 16" key="2">
    <citation type="submission" date="2017-04" db="EMBL/GenBank/DDBJ databases">
        <title>CpG methylation of centromeres and impact of large insertions on vertebrate speciation.</title>
        <authorList>
            <person name="Ichikawa K."/>
            <person name="Yoshimura J."/>
            <person name="Morishita S."/>
        </authorList>
    </citation>
    <scope>NUCLEOTIDE SEQUENCE</scope>
    <source>
        <strain evidence="15 16">HSOK</strain>
    </source>
</reference>
<feature type="region of interest" description="Disordered" evidence="13">
    <location>
        <begin position="1210"/>
        <end position="1258"/>
    </location>
</feature>
<dbReference type="SMART" id="SM00355">
    <property type="entry name" value="ZnF_C2H2"/>
    <property type="match status" value="15"/>
</dbReference>
<keyword evidence="5" id="KW-0677">Repeat</keyword>
<feature type="compositionally biased region" description="Basic and acidic residues" evidence="13">
    <location>
        <begin position="61"/>
        <end position="74"/>
    </location>
</feature>
<dbReference type="Ensembl" id="ENSORLT00015023678.1">
    <property type="protein sequence ID" value="ENSORLP00015015701.1"/>
    <property type="gene ID" value="ENSORLG00015016627.1"/>
</dbReference>
<reference evidence="15" key="3">
    <citation type="submission" date="2025-08" db="UniProtKB">
        <authorList>
            <consortium name="Ensembl"/>
        </authorList>
    </citation>
    <scope>IDENTIFICATION</scope>
    <source>
        <strain evidence="15">HSOK</strain>
    </source>
</reference>
<feature type="compositionally biased region" description="Low complexity" evidence="13">
    <location>
        <begin position="1240"/>
        <end position="1254"/>
    </location>
</feature>
<feature type="compositionally biased region" description="Polar residues" evidence="13">
    <location>
        <begin position="258"/>
        <end position="282"/>
    </location>
</feature>
<dbReference type="GO" id="GO:0008270">
    <property type="term" value="F:zinc ion binding"/>
    <property type="evidence" value="ECO:0007669"/>
    <property type="project" value="UniProtKB-KW"/>
</dbReference>
<comment type="function">
    <text evidence="1">May be involved in transcriptional regulation.</text>
</comment>
<keyword evidence="4" id="KW-0479">Metal-binding</keyword>
<feature type="domain" description="C2H2-type" evidence="14">
    <location>
        <begin position="631"/>
        <end position="649"/>
    </location>
</feature>
<dbReference type="PROSITE" id="PS00028">
    <property type="entry name" value="ZINC_FINGER_C2H2_1"/>
    <property type="match status" value="7"/>
</dbReference>
<reference key="1">
    <citation type="journal article" date="2007" name="Nature">
        <title>The medaka draft genome and insights into vertebrate genome evolution.</title>
        <authorList>
            <person name="Kasahara M."/>
            <person name="Naruse K."/>
            <person name="Sasaki S."/>
            <person name="Nakatani Y."/>
            <person name="Qu W."/>
            <person name="Ahsan B."/>
            <person name="Yamada T."/>
            <person name="Nagayasu Y."/>
            <person name="Doi K."/>
            <person name="Kasai Y."/>
            <person name="Jindo T."/>
            <person name="Kobayashi D."/>
            <person name="Shimada A."/>
            <person name="Toyoda A."/>
            <person name="Kuroki Y."/>
            <person name="Fujiyama A."/>
            <person name="Sasaki T."/>
            <person name="Shimizu A."/>
            <person name="Asakawa S."/>
            <person name="Shimizu N."/>
            <person name="Hashimoto S."/>
            <person name="Yang J."/>
            <person name="Lee Y."/>
            <person name="Matsushima K."/>
            <person name="Sugano S."/>
            <person name="Sakaizumi M."/>
            <person name="Narita T."/>
            <person name="Ohishi K."/>
            <person name="Haga S."/>
            <person name="Ohta F."/>
            <person name="Nomoto H."/>
            <person name="Nogata K."/>
            <person name="Morishita T."/>
            <person name="Endo T."/>
            <person name="Shin-I T."/>
            <person name="Takeda H."/>
            <person name="Morishita S."/>
            <person name="Kohara Y."/>
        </authorList>
    </citation>
    <scope>NUCLEOTIDE SEQUENCE [LARGE SCALE GENOMIC DNA]</scope>
    <source>
        <strain>Hd-rR</strain>
    </source>
</reference>
<dbReference type="Proteomes" id="UP000265200">
    <property type="component" value="Chromosome 16"/>
</dbReference>
<evidence type="ECO:0000256" key="13">
    <source>
        <dbReference type="SAM" id="MobiDB-lite"/>
    </source>
</evidence>
<evidence type="ECO:0000256" key="1">
    <source>
        <dbReference type="ARBA" id="ARBA00003767"/>
    </source>
</evidence>
<feature type="compositionally biased region" description="Low complexity" evidence="13">
    <location>
        <begin position="321"/>
        <end position="330"/>
    </location>
</feature>
<evidence type="ECO:0000256" key="2">
    <source>
        <dbReference type="ARBA" id="ARBA00004123"/>
    </source>
</evidence>
<evidence type="ECO:0000256" key="8">
    <source>
        <dbReference type="ARBA" id="ARBA00023015"/>
    </source>
</evidence>
<evidence type="ECO:0000256" key="12">
    <source>
        <dbReference type="PROSITE-ProRule" id="PRU00042"/>
    </source>
</evidence>
<dbReference type="Pfam" id="PF00096">
    <property type="entry name" value="zf-C2H2"/>
    <property type="match status" value="2"/>
</dbReference>
<feature type="domain" description="C2H2-type" evidence="14">
    <location>
        <begin position="1028"/>
        <end position="1051"/>
    </location>
</feature>
<feature type="region of interest" description="Disordered" evidence="13">
    <location>
        <begin position="1093"/>
        <end position="1131"/>
    </location>
</feature>
<evidence type="ECO:0000256" key="10">
    <source>
        <dbReference type="ARBA" id="ARBA00023163"/>
    </source>
</evidence>
<feature type="region of interest" description="Disordered" evidence="13">
    <location>
        <begin position="454"/>
        <end position="487"/>
    </location>
</feature>
<feature type="domain" description="C2H2-type" evidence="14">
    <location>
        <begin position="1182"/>
        <end position="1210"/>
    </location>
</feature>
<feature type="compositionally biased region" description="Polar residues" evidence="13">
    <location>
        <begin position="151"/>
        <end position="160"/>
    </location>
</feature>
<dbReference type="SUPFAM" id="SSF57667">
    <property type="entry name" value="beta-beta-alpha zinc fingers"/>
    <property type="match status" value="3"/>
</dbReference>
<dbReference type="FunFam" id="3.30.160.60:FF:002678">
    <property type="entry name" value="Zinc finger protein 687"/>
    <property type="match status" value="1"/>
</dbReference>
<proteinExistence type="inferred from homology"/>
<dbReference type="GO" id="GO:0005634">
    <property type="term" value="C:nucleus"/>
    <property type="evidence" value="ECO:0007669"/>
    <property type="project" value="UniProtKB-SubCell"/>
</dbReference>
<feature type="compositionally biased region" description="Polar residues" evidence="13">
    <location>
        <begin position="359"/>
        <end position="380"/>
    </location>
</feature>
<evidence type="ECO:0000256" key="4">
    <source>
        <dbReference type="ARBA" id="ARBA00022723"/>
    </source>
</evidence>
<feature type="compositionally biased region" description="Polar residues" evidence="13">
    <location>
        <begin position="471"/>
        <end position="480"/>
    </location>
</feature>
<feature type="domain" description="C2H2-type" evidence="14">
    <location>
        <begin position="896"/>
        <end position="923"/>
    </location>
</feature>
<dbReference type="InterPro" id="IPR057356">
    <property type="entry name" value="Znf-C2H2_ZNF592"/>
</dbReference>
<dbReference type="InterPro" id="IPR036236">
    <property type="entry name" value="Znf_C2H2_sf"/>
</dbReference>
<evidence type="ECO:0000256" key="7">
    <source>
        <dbReference type="ARBA" id="ARBA00022833"/>
    </source>
</evidence>
<evidence type="ECO:0000256" key="3">
    <source>
        <dbReference type="ARBA" id="ARBA00006991"/>
    </source>
</evidence>
<evidence type="ECO:0000256" key="6">
    <source>
        <dbReference type="ARBA" id="ARBA00022771"/>
    </source>
</evidence>
<feature type="compositionally biased region" description="Low complexity" evidence="13">
    <location>
        <begin position="302"/>
        <end position="313"/>
    </location>
</feature>
<reference evidence="15" key="4">
    <citation type="submission" date="2025-09" db="UniProtKB">
        <authorList>
            <consortium name="Ensembl"/>
        </authorList>
    </citation>
    <scope>IDENTIFICATION</scope>
    <source>
        <strain evidence="15">HSOK</strain>
    </source>
</reference>
<dbReference type="PROSITE" id="PS50157">
    <property type="entry name" value="ZINC_FINGER_C2H2_2"/>
    <property type="match status" value="6"/>
</dbReference>
<dbReference type="PANTHER" id="PTHR47222:SF2">
    <property type="entry name" value="ZINC FINGER PROTEIN 687"/>
    <property type="match status" value="1"/>
</dbReference>
<feature type="compositionally biased region" description="Polar residues" evidence="13">
    <location>
        <begin position="194"/>
        <end position="207"/>
    </location>
</feature>
<sequence>MGDMKTPDFDDLLAAFDIPDINAQEAIQSNPEEQRDEARANAPPSEPPVVSVIVKNTGRSESVEEKPDKEKTDDPSDGVLTSQVPVKLDPTSHHGATRQLGPKTPPSLSVDSEMMSRFEDQMGCNRTSCLPRLWASSPSNSPCEQDEDPVNRSQQQTSAAADSLRPLLYSQSSKHVDVLLPPPLLQSHARRPQESQPSSTLPQNGNMSAEVRRVMDTDEEDSEPDIGSPLVIQEGPEFVTSPPVNNKQKLHPDLFGNPGNTSSLVPNPPNLSFSSTPTQSKSHSGEDGRSSPIFTQHGKDGTPTSPNSSTSDPHAQKAHHSPSPTSTNSTVVQENLYPEHVIDERDSPESPPPSETGCLLTNQSSSSDVAAPPGSTSSYKDSPHQQELKEVESSQEDKPGRPSEKVAGDGEEPNKENCSADTKDTASSCETETASFPLRPLKVKIKMPTGSITRTVTSGASKRSVKVSTKGVDSSKSSQDGLGARSKKELVLQSEMAEKLQETSLIKEESSVETKTKVSATAVSITKSAALPSVSSARVSTGAFNLRSLGQKTLNTGMTLTSTLPVLPTQASGRPASIVNSTGAIISKNQSNLVEAFNKILNNKNLLPTYKPELSSPLPAEWGISLPAQGYRCLECGDAFALEQSLAQHYDRRSLRIEVTCNHCAKRLAFFNKCSLLLHAREHKEKGLIMQCSHLVMKPVPVDLMISQSDGTREGSLPSVLGQATSKLLPSAGKGAEAAPNASTKCPECHTQFCSKEELSDHFQEVKPAHSTSCTECSPTMLLPNYCSSVAHQRIHQGSQPHVCPECGLTLKQPLFQKHLYETCLHFSRRVGYRCSSCLVVFGGLNSVKSHIQQAHCDVFHKCPSCPMAFKSAPSVQSHITAQHPDTTEGQTLLIYKCVMCDTVFTYKHVLHTHFDTHLTNQRVQVFKCPECNKLFSQRHSMLDHFKTHKTLTVKEELLSPASTCIPVSFKSSEGGGDLEKGKKRKAKAERIKAPAGWKCQSCNLQFTEKEDYVNHMSQQHGKTLKKFPCNKCESSFTTTSSMRRHIRDKHKILSRGFRCQFCLESKKTFSSRAMLERHIELRHGVDRLNQDAGTRGYEADSSSEQDSVRSRRKRREVKLERSEEPTCRMSPAKKLRSSSFPCAPSEAVFSCAHCGYSTDNQAAFQEHISQHRQSTAESAGLQCLQCGACFTSSSSLSRHRFISHKVKDASGDVPQSLGGHLAPSPSNTKNPSDKSHLNGSAPASPSSQTSTGQGKEEEGGLACKVCGKHFEKTSDLNTHFRTHGMAFIIARNAGKTISM</sequence>
<feature type="compositionally biased region" description="Polar residues" evidence="13">
    <location>
        <begin position="416"/>
        <end position="433"/>
    </location>
</feature>
<organism evidence="15 16">
    <name type="scientific">Oryzias latipes</name>
    <name type="common">Japanese rice fish</name>
    <name type="synonym">Japanese killifish</name>
    <dbReference type="NCBI Taxonomy" id="8090"/>
    <lineage>
        <taxon>Eukaryota</taxon>
        <taxon>Metazoa</taxon>
        <taxon>Chordata</taxon>
        <taxon>Craniata</taxon>
        <taxon>Vertebrata</taxon>
        <taxon>Euteleostomi</taxon>
        <taxon>Actinopterygii</taxon>
        <taxon>Neopterygii</taxon>
        <taxon>Teleostei</taxon>
        <taxon>Neoteleostei</taxon>
        <taxon>Acanthomorphata</taxon>
        <taxon>Ovalentaria</taxon>
        <taxon>Atherinomorphae</taxon>
        <taxon>Beloniformes</taxon>
        <taxon>Adrianichthyidae</taxon>
        <taxon>Oryziinae</taxon>
        <taxon>Oryzias</taxon>
    </lineage>
</organism>
<evidence type="ECO:0000259" key="14">
    <source>
        <dbReference type="PROSITE" id="PS50157"/>
    </source>
</evidence>
<feature type="region of interest" description="Disordered" evidence="13">
    <location>
        <begin position="129"/>
        <end position="433"/>
    </location>
</feature>
<keyword evidence="8" id="KW-0805">Transcription regulation</keyword>
<dbReference type="Pfam" id="PF16622">
    <property type="entry name" value="zf-C2H2_11"/>
    <property type="match status" value="1"/>
</dbReference>
<keyword evidence="6 12" id="KW-0863">Zinc-finger</keyword>